<evidence type="ECO:0000256" key="2">
    <source>
        <dbReference type="ARBA" id="ARBA00004496"/>
    </source>
</evidence>
<dbReference type="SUPFAM" id="SSF53271">
    <property type="entry name" value="PRTase-like"/>
    <property type="match status" value="1"/>
</dbReference>
<dbReference type="InterPro" id="IPR050408">
    <property type="entry name" value="HGPRT"/>
</dbReference>
<dbReference type="AlphaFoldDB" id="A0A3B1DX61"/>
<dbReference type="GO" id="GO:0046100">
    <property type="term" value="P:hypoxanthine metabolic process"/>
    <property type="evidence" value="ECO:0007669"/>
    <property type="project" value="TreeGrafter"/>
</dbReference>
<evidence type="ECO:0000313" key="14">
    <source>
        <dbReference type="EMBL" id="VAX40748.1"/>
    </source>
</evidence>
<reference evidence="14" key="1">
    <citation type="submission" date="2018-06" db="EMBL/GenBank/DDBJ databases">
        <authorList>
            <person name="Zhirakovskaya E."/>
        </authorList>
    </citation>
    <scope>NUCLEOTIDE SEQUENCE</scope>
</reference>
<evidence type="ECO:0000256" key="3">
    <source>
        <dbReference type="ARBA" id="ARBA00004669"/>
    </source>
</evidence>
<keyword evidence="6" id="KW-0963">Cytoplasm</keyword>
<evidence type="ECO:0000259" key="13">
    <source>
        <dbReference type="Pfam" id="PF00156"/>
    </source>
</evidence>
<accession>A0A3B1DX61</accession>
<dbReference type="GO" id="GO:0032264">
    <property type="term" value="P:IMP salvage"/>
    <property type="evidence" value="ECO:0007669"/>
    <property type="project" value="TreeGrafter"/>
</dbReference>
<feature type="domain" description="Phosphoribosyltransferase" evidence="13">
    <location>
        <begin position="27"/>
        <end position="172"/>
    </location>
</feature>
<dbReference type="Pfam" id="PF00156">
    <property type="entry name" value="Pribosyltran"/>
    <property type="match status" value="1"/>
</dbReference>
<dbReference type="PANTHER" id="PTHR43340">
    <property type="entry name" value="HYPOXANTHINE-GUANINE PHOSPHORIBOSYLTRANSFERASE"/>
    <property type="match status" value="1"/>
</dbReference>
<dbReference type="GO" id="GO:0006166">
    <property type="term" value="P:purine ribonucleoside salvage"/>
    <property type="evidence" value="ECO:0007669"/>
    <property type="project" value="UniProtKB-KW"/>
</dbReference>
<evidence type="ECO:0000256" key="5">
    <source>
        <dbReference type="ARBA" id="ARBA00011895"/>
    </source>
</evidence>
<protein>
    <recommendedName>
        <fullName evidence="5">hypoxanthine phosphoribosyltransferase</fullName>
        <ecNumber evidence="5">2.4.2.8</ecNumber>
    </recommendedName>
</protein>
<dbReference type="GO" id="GO:0004422">
    <property type="term" value="F:hypoxanthine phosphoribosyltransferase activity"/>
    <property type="evidence" value="ECO:0007669"/>
    <property type="project" value="InterPro"/>
</dbReference>
<keyword evidence="10" id="KW-0660">Purine salvage</keyword>
<evidence type="ECO:0000256" key="11">
    <source>
        <dbReference type="ARBA" id="ARBA00022741"/>
    </source>
</evidence>
<keyword evidence="9" id="KW-0479">Metal-binding</keyword>
<keyword evidence="7 14" id="KW-0328">Glycosyltransferase</keyword>
<comment type="pathway">
    <text evidence="3">Purine metabolism; IMP biosynthesis via salvage pathway; IMP from hypoxanthine: step 1/1.</text>
</comment>
<evidence type="ECO:0000256" key="12">
    <source>
        <dbReference type="ARBA" id="ARBA00022842"/>
    </source>
</evidence>
<comment type="similarity">
    <text evidence="4">Belongs to the purine/pyrimidine phosphoribosyltransferase family.</text>
</comment>
<evidence type="ECO:0000256" key="7">
    <source>
        <dbReference type="ARBA" id="ARBA00022676"/>
    </source>
</evidence>
<evidence type="ECO:0000256" key="8">
    <source>
        <dbReference type="ARBA" id="ARBA00022679"/>
    </source>
</evidence>
<dbReference type="GO" id="GO:0005829">
    <property type="term" value="C:cytosol"/>
    <property type="evidence" value="ECO:0007669"/>
    <property type="project" value="TreeGrafter"/>
</dbReference>
<evidence type="ECO:0000256" key="10">
    <source>
        <dbReference type="ARBA" id="ARBA00022726"/>
    </source>
</evidence>
<gene>
    <name evidence="14" type="ORF">MNBD_PLANCTO02-3133</name>
</gene>
<dbReference type="GO" id="GO:0006178">
    <property type="term" value="P:guanine salvage"/>
    <property type="evidence" value="ECO:0007669"/>
    <property type="project" value="TreeGrafter"/>
</dbReference>
<organism evidence="14">
    <name type="scientific">hydrothermal vent metagenome</name>
    <dbReference type="NCBI Taxonomy" id="652676"/>
    <lineage>
        <taxon>unclassified sequences</taxon>
        <taxon>metagenomes</taxon>
        <taxon>ecological metagenomes</taxon>
    </lineage>
</organism>
<dbReference type="NCBIfam" id="TIGR01203">
    <property type="entry name" value="HGPRTase"/>
    <property type="match status" value="1"/>
</dbReference>
<dbReference type="PANTHER" id="PTHR43340:SF1">
    <property type="entry name" value="HYPOXANTHINE PHOSPHORIBOSYLTRANSFERASE"/>
    <property type="match status" value="1"/>
</dbReference>
<evidence type="ECO:0000256" key="4">
    <source>
        <dbReference type="ARBA" id="ARBA00008391"/>
    </source>
</evidence>
<sequence length="189" mass="21371">MIDKFHYEQQDDSVEHHHLTPLIDEASIKIAVEKLAKQIVSEYADRPLTVLGVLTGSIILLSDLIRKLDIPVRVGLIQASSYRGKTTTSGELKINSEMLIGIKGRDILLVDDIFDTGKTLQGVMQHIQKQSPFSVRSAVLLWKEGQSQVDIEPDYHCFHIPNKFVVGYGLDFNDEYRHLPYIAELNEGK</sequence>
<dbReference type="EMBL" id="UOGL01000478">
    <property type="protein sequence ID" value="VAX40748.1"/>
    <property type="molecule type" value="Genomic_DNA"/>
</dbReference>
<name>A0A3B1DX61_9ZZZZ</name>
<dbReference type="CDD" id="cd06223">
    <property type="entry name" value="PRTases_typeI"/>
    <property type="match status" value="1"/>
</dbReference>
<proteinExistence type="inferred from homology"/>
<dbReference type="InterPro" id="IPR029057">
    <property type="entry name" value="PRTase-like"/>
</dbReference>
<dbReference type="GO" id="GO:0000287">
    <property type="term" value="F:magnesium ion binding"/>
    <property type="evidence" value="ECO:0007669"/>
    <property type="project" value="TreeGrafter"/>
</dbReference>
<dbReference type="InterPro" id="IPR000836">
    <property type="entry name" value="PRTase_dom"/>
</dbReference>
<keyword evidence="8 14" id="KW-0808">Transferase</keyword>
<dbReference type="Gene3D" id="3.40.50.2020">
    <property type="match status" value="1"/>
</dbReference>
<dbReference type="GO" id="GO:0000166">
    <property type="term" value="F:nucleotide binding"/>
    <property type="evidence" value="ECO:0007669"/>
    <property type="project" value="UniProtKB-KW"/>
</dbReference>
<comment type="cofactor">
    <cofactor evidence="1">
        <name>Mg(2+)</name>
        <dbReference type="ChEBI" id="CHEBI:18420"/>
    </cofactor>
</comment>
<evidence type="ECO:0000256" key="9">
    <source>
        <dbReference type="ARBA" id="ARBA00022723"/>
    </source>
</evidence>
<keyword evidence="11" id="KW-0547">Nucleotide-binding</keyword>
<comment type="subcellular location">
    <subcellularLocation>
        <location evidence="2">Cytoplasm</location>
    </subcellularLocation>
</comment>
<keyword evidence="12" id="KW-0460">Magnesium</keyword>
<dbReference type="EC" id="2.4.2.8" evidence="5"/>
<evidence type="ECO:0000256" key="6">
    <source>
        <dbReference type="ARBA" id="ARBA00022490"/>
    </source>
</evidence>
<dbReference type="InterPro" id="IPR005904">
    <property type="entry name" value="Hxn_phspho_trans"/>
</dbReference>
<evidence type="ECO:0000256" key="1">
    <source>
        <dbReference type="ARBA" id="ARBA00001946"/>
    </source>
</evidence>
<dbReference type="GO" id="GO:0032263">
    <property type="term" value="P:GMP salvage"/>
    <property type="evidence" value="ECO:0007669"/>
    <property type="project" value="TreeGrafter"/>
</dbReference>